<evidence type="ECO:0000256" key="6">
    <source>
        <dbReference type="ARBA" id="ARBA00023125"/>
    </source>
</evidence>
<dbReference type="SMART" id="SM00448">
    <property type="entry name" value="REC"/>
    <property type="match status" value="1"/>
</dbReference>
<dbReference type="Gene3D" id="1.10.10.60">
    <property type="entry name" value="Homeodomain-like"/>
    <property type="match status" value="2"/>
</dbReference>
<organism evidence="11 12">
    <name type="scientific">Lederbergia citri</name>
    <dbReference type="NCBI Taxonomy" id="2833580"/>
    <lineage>
        <taxon>Bacteria</taxon>
        <taxon>Bacillati</taxon>
        <taxon>Bacillota</taxon>
        <taxon>Bacilli</taxon>
        <taxon>Bacillales</taxon>
        <taxon>Bacillaceae</taxon>
        <taxon>Lederbergia</taxon>
    </lineage>
</organism>
<dbReference type="InterPro" id="IPR018060">
    <property type="entry name" value="HTH_AraC"/>
</dbReference>
<evidence type="ECO:0000313" key="11">
    <source>
        <dbReference type="EMBL" id="MBS4196112.1"/>
    </source>
</evidence>
<evidence type="ECO:0000256" key="5">
    <source>
        <dbReference type="ARBA" id="ARBA00023015"/>
    </source>
</evidence>
<evidence type="ECO:0000256" key="4">
    <source>
        <dbReference type="ARBA" id="ARBA00023012"/>
    </source>
</evidence>
<dbReference type="Gene3D" id="3.40.50.2300">
    <property type="match status" value="1"/>
</dbReference>
<evidence type="ECO:0000259" key="9">
    <source>
        <dbReference type="PROSITE" id="PS01124"/>
    </source>
</evidence>
<evidence type="ECO:0000313" key="12">
    <source>
        <dbReference type="Proteomes" id="UP000681414"/>
    </source>
</evidence>
<keyword evidence="2" id="KW-0963">Cytoplasm</keyword>
<dbReference type="EMBL" id="JAGYPG010000002">
    <property type="protein sequence ID" value="MBS4196112.1"/>
    <property type="molecule type" value="Genomic_DNA"/>
</dbReference>
<dbReference type="SUPFAM" id="SSF52172">
    <property type="entry name" value="CheY-like"/>
    <property type="match status" value="1"/>
</dbReference>
<dbReference type="PANTHER" id="PTHR42713">
    <property type="entry name" value="HISTIDINE KINASE-RELATED"/>
    <property type="match status" value="1"/>
</dbReference>
<accession>A0A942YH21</accession>
<dbReference type="InterPro" id="IPR011006">
    <property type="entry name" value="CheY-like_superfamily"/>
</dbReference>
<proteinExistence type="predicted"/>
<keyword evidence="4" id="KW-0902">Two-component regulatory system</keyword>
<dbReference type="PROSITE" id="PS01124">
    <property type="entry name" value="HTH_ARAC_FAMILY_2"/>
    <property type="match status" value="1"/>
</dbReference>
<reference evidence="11 12" key="1">
    <citation type="submission" date="2021-05" db="EMBL/GenBank/DDBJ databases">
        <title>Novel Bacillus species.</title>
        <authorList>
            <person name="Liu G."/>
        </authorList>
    </citation>
    <scope>NUCLEOTIDE SEQUENCE [LARGE SCALE GENOMIC DNA]</scope>
    <source>
        <strain evidence="12">FJAT-49780</strain>
    </source>
</reference>
<dbReference type="AlphaFoldDB" id="A0A942YH21"/>
<keyword evidence="6" id="KW-0238">DNA-binding</keyword>
<feature type="modified residue" description="4-aspartylphosphate" evidence="8">
    <location>
        <position position="54"/>
    </location>
</feature>
<dbReference type="GO" id="GO:0043565">
    <property type="term" value="F:sequence-specific DNA binding"/>
    <property type="evidence" value="ECO:0007669"/>
    <property type="project" value="InterPro"/>
</dbReference>
<dbReference type="InterPro" id="IPR009057">
    <property type="entry name" value="Homeodomain-like_sf"/>
</dbReference>
<name>A0A942YH21_9BACI</name>
<dbReference type="Pfam" id="PF00072">
    <property type="entry name" value="Response_reg"/>
    <property type="match status" value="1"/>
</dbReference>
<protein>
    <submittedName>
        <fullName evidence="11">Response regulator</fullName>
    </submittedName>
</protein>
<dbReference type="PRINTS" id="PR00032">
    <property type="entry name" value="HTHARAC"/>
</dbReference>
<keyword evidence="3 8" id="KW-0597">Phosphoprotein</keyword>
<dbReference type="SUPFAM" id="SSF46689">
    <property type="entry name" value="Homeodomain-like"/>
    <property type="match status" value="2"/>
</dbReference>
<dbReference type="PANTHER" id="PTHR42713:SF3">
    <property type="entry name" value="TRANSCRIPTIONAL REGULATORY PROTEIN HPTR"/>
    <property type="match status" value="1"/>
</dbReference>
<keyword evidence="5" id="KW-0805">Transcription regulation</keyword>
<dbReference type="InterPro" id="IPR020449">
    <property type="entry name" value="Tscrpt_reg_AraC-type_HTH"/>
</dbReference>
<dbReference type="SMART" id="SM00342">
    <property type="entry name" value="HTH_ARAC"/>
    <property type="match status" value="1"/>
</dbReference>
<dbReference type="Proteomes" id="UP000681414">
    <property type="component" value="Unassembled WGS sequence"/>
</dbReference>
<dbReference type="GO" id="GO:0003700">
    <property type="term" value="F:DNA-binding transcription factor activity"/>
    <property type="evidence" value="ECO:0007669"/>
    <property type="project" value="InterPro"/>
</dbReference>
<dbReference type="InterPro" id="IPR018062">
    <property type="entry name" value="HTH_AraC-typ_CS"/>
</dbReference>
<dbReference type="PROSITE" id="PS50110">
    <property type="entry name" value="RESPONSE_REGULATORY"/>
    <property type="match status" value="1"/>
</dbReference>
<feature type="domain" description="HTH araC/xylS-type" evidence="9">
    <location>
        <begin position="410"/>
        <end position="508"/>
    </location>
</feature>
<sequence length="513" mass="59956">MKVLIIDDEVIIREGMSSVIDWAGNGFQLLEPAASAEEGLEIIRKDLPDIIFTDIKMNGMSGLDMASQVKREYPEIEIIILSGYDEFTYAQKAIREGVNEYLLKTSGPEEIIQSALKAKERIFKKREENDQNLKGKIVIKRNLLEGLVLNHADPQICTAFPNLKLENSDERLQILLIFLHEQNISEPDYILLYDLLKKELGGTSEFEVLLWKDCVLLIRKNKQLQSEIEWMKNKIKLIEHELNCNLFIAVGSNVKKMEDIHQSYTNAKQVVNYRWIMDFKGYVFYEQIRERKGMRRVCTVDEEAEFITILKSGSKEKAKKWINQLLTQLKQDKEITPESFELYIKSLIIAGYRWLSRVASSLGKFPPNQEWKLIDNSAWLINPEKVMRIYIAKIIDKFLQLSQENKHYTQKAIIYIQDHLDRNITLQEVADYVHINPNYFSEVFKREVGKSYIEFVKNARMEKAISILIETPAKISDVARQVGYEDIKYFSQQFRKYTGYTPSDYRKRMDNIG</sequence>
<evidence type="ECO:0000259" key="10">
    <source>
        <dbReference type="PROSITE" id="PS50110"/>
    </source>
</evidence>
<dbReference type="GO" id="GO:0000160">
    <property type="term" value="P:phosphorelay signal transduction system"/>
    <property type="evidence" value="ECO:0007669"/>
    <property type="project" value="UniProtKB-KW"/>
</dbReference>
<evidence type="ECO:0000256" key="8">
    <source>
        <dbReference type="PROSITE-ProRule" id="PRU00169"/>
    </source>
</evidence>
<dbReference type="GO" id="GO:0005737">
    <property type="term" value="C:cytoplasm"/>
    <property type="evidence" value="ECO:0007669"/>
    <property type="project" value="UniProtKB-SubCell"/>
</dbReference>
<dbReference type="PROSITE" id="PS00041">
    <property type="entry name" value="HTH_ARAC_FAMILY_1"/>
    <property type="match status" value="1"/>
</dbReference>
<evidence type="ECO:0000256" key="1">
    <source>
        <dbReference type="ARBA" id="ARBA00004496"/>
    </source>
</evidence>
<comment type="subcellular location">
    <subcellularLocation>
        <location evidence="1">Cytoplasm</location>
    </subcellularLocation>
</comment>
<keyword evidence="7" id="KW-0804">Transcription</keyword>
<evidence type="ECO:0000256" key="3">
    <source>
        <dbReference type="ARBA" id="ARBA00022553"/>
    </source>
</evidence>
<evidence type="ECO:0000256" key="7">
    <source>
        <dbReference type="ARBA" id="ARBA00023163"/>
    </source>
</evidence>
<keyword evidence="12" id="KW-1185">Reference proteome</keyword>
<dbReference type="InterPro" id="IPR051552">
    <property type="entry name" value="HptR"/>
</dbReference>
<gene>
    <name evidence="11" type="ORF">KHA97_13680</name>
</gene>
<dbReference type="Pfam" id="PF12833">
    <property type="entry name" value="HTH_18"/>
    <property type="match status" value="1"/>
</dbReference>
<evidence type="ECO:0000256" key="2">
    <source>
        <dbReference type="ARBA" id="ARBA00022490"/>
    </source>
</evidence>
<dbReference type="RefSeq" id="WP_213125269.1">
    <property type="nucleotide sequence ID" value="NZ_JAGYPG010000002.1"/>
</dbReference>
<comment type="caution">
    <text evidence="11">The sequence shown here is derived from an EMBL/GenBank/DDBJ whole genome shotgun (WGS) entry which is preliminary data.</text>
</comment>
<dbReference type="InterPro" id="IPR001789">
    <property type="entry name" value="Sig_transdc_resp-reg_receiver"/>
</dbReference>
<feature type="domain" description="Response regulatory" evidence="10">
    <location>
        <begin position="2"/>
        <end position="119"/>
    </location>
</feature>
<dbReference type="CDD" id="cd17536">
    <property type="entry name" value="REC_YesN-like"/>
    <property type="match status" value="1"/>
</dbReference>